<accession>A0A4Q7N1E0</accession>
<dbReference type="Gene3D" id="2.60.120.650">
    <property type="entry name" value="Cupin"/>
    <property type="match status" value="1"/>
</dbReference>
<dbReference type="SUPFAM" id="SSF51197">
    <property type="entry name" value="Clavaminate synthase-like"/>
    <property type="match status" value="1"/>
</dbReference>
<organism evidence="2 3">
    <name type="scientific">Pseudobacter ginsenosidimutans</name>
    <dbReference type="NCBI Taxonomy" id="661488"/>
    <lineage>
        <taxon>Bacteria</taxon>
        <taxon>Pseudomonadati</taxon>
        <taxon>Bacteroidota</taxon>
        <taxon>Chitinophagia</taxon>
        <taxon>Chitinophagales</taxon>
        <taxon>Chitinophagaceae</taxon>
        <taxon>Pseudobacter</taxon>
    </lineage>
</organism>
<sequence length="311" mass="35444">MKIYHIPEQPFKGKIDPGSLPADPSIFFDGLQAPVSAGIHFLDTAGERKYGGRLKDLDKLRESLPFLSVRYPQLVLVLKNLLSSKTLANTYLPLKDQFAEKTFFPFLHMAGTVSQKGGSIGYHLDNYHVFILQAEGRRTWNIWNKNVLTAEESSCFVREDPEETSIAIQKQRPPDHVFTLEPGEFIFIPALFPHEGISSMEDGLSISLSYVYTALSGFKLLRPALPRSVTAVLRYTDERTRPLYEIIHELPLQEEEYRHWLQINLEHFGQLLPAEIRSLLHNQPEPLTEYWLNLFSGQAGTSAERFSSNTL</sequence>
<evidence type="ECO:0000259" key="1">
    <source>
        <dbReference type="PROSITE" id="PS51184"/>
    </source>
</evidence>
<dbReference type="InterPro" id="IPR003347">
    <property type="entry name" value="JmjC_dom"/>
</dbReference>
<dbReference type="AlphaFoldDB" id="A0A4Q7N1E0"/>
<evidence type="ECO:0000313" key="3">
    <source>
        <dbReference type="Proteomes" id="UP000293874"/>
    </source>
</evidence>
<protein>
    <submittedName>
        <fullName evidence="2">Cupin superfamily protein</fullName>
    </submittedName>
</protein>
<gene>
    <name evidence="2" type="ORF">EV199_0277</name>
</gene>
<evidence type="ECO:0000313" key="2">
    <source>
        <dbReference type="EMBL" id="RZS74429.1"/>
    </source>
</evidence>
<dbReference type="Pfam" id="PF08007">
    <property type="entry name" value="JmjC_2"/>
    <property type="match status" value="1"/>
</dbReference>
<dbReference type="PROSITE" id="PS51184">
    <property type="entry name" value="JMJC"/>
    <property type="match status" value="1"/>
</dbReference>
<name>A0A4Q7N1E0_9BACT</name>
<dbReference type="OrthoDB" id="9764016at2"/>
<keyword evidence="3" id="KW-1185">Reference proteome</keyword>
<dbReference type="RefSeq" id="WP_158643934.1">
    <property type="nucleotide sequence ID" value="NZ_CP042431.1"/>
</dbReference>
<comment type="caution">
    <text evidence="2">The sequence shown here is derived from an EMBL/GenBank/DDBJ whole genome shotgun (WGS) entry which is preliminary data.</text>
</comment>
<proteinExistence type="predicted"/>
<reference evidence="2 3" key="1">
    <citation type="submission" date="2019-02" db="EMBL/GenBank/DDBJ databases">
        <title>Genomic Encyclopedia of Type Strains, Phase IV (KMG-IV): sequencing the most valuable type-strain genomes for metagenomic binning, comparative biology and taxonomic classification.</title>
        <authorList>
            <person name="Goeker M."/>
        </authorList>
    </citation>
    <scope>NUCLEOTIDE SEQUENCE [LARGE SCALE GENOMIC DNA]</scope>
    <source>
        <strain evidence="2 3">DSM 18116</strain>
    </source>
</reference>
<dbReference type="Proteomes" id="UP000293874">
    <property type="component" value="Unassembled WGS sequence"/>
</dbReference>
<dbReference type="EMBL" id="SGXA01000001">
    <property type="protein sequence ID" value="RZS74429.1"/>
    <property type="molecule type" value="Genomic_DNA"/>
</dbReference>
<feature type="domain" description="JmjC" evidence="1">
    <location>
        <begin position="76"/>
        <end position="229"/>
    </location>
</feature>